<accession>A0ABS7CI56</accession>
<dbReference type="PANTHER" id="PTHR43744">
    <property type="entry name" value="ABC TRANSPORTER PERMEASE PROTEIN MG189-RELATED-RELATED"/>
    <property type="match status" value="1"/>
</dbReference>
<reference evidence="9 10" key="1">
    <citation type="submission" date="2021-07" db="EMBL/GenBank/DDBJ databases">
        <title>Paenibacillus radiodurans sp. nov., isolated from the southeastern edge of Tengger Desert.</title>
        <authorList>
            <person name="Zhang G."/>
        </authorList>
    </citation>
    <scope>NUCLEOTIDE SEQUENCE [LARGE SCALE GENOMIC DNA]</scope>
    <source>
        <strain evidence="9 10">CCM 7311</strain>
    </source>
</reference>
<feature type="transmembrane region" description="Helical" evidence="7">
    <location>
        <begin position="108"/>
        <end position="131"/>
    </location>
</feature>
<evidence type="ECO:0000256" key="5">
    <source>
        <dbReference type="ARBA" id="ARBA00022989"/>
    </source>
</evidence>
<evidence type="ECO:0000256" key="1">
    <source>
        <dbReference type="ARBA" id="ARBA00004651"/>
    </source>
</evidence>
<dbReference type="SUPFAM" id="SSF161098">
    <property type="entry name" value="MetI-like"/>
    <property type="match status" value="1"/>
</dbReference>
<evidence type="ECO:0000313" key="10">
    <source>
        <dbReference type="Proteomes" id="UP001519887"/>
    </source>
</evidence>
<dbReference type="CDD" id="cd06261">
    <property type="entry name" value="TM_PBP2"/>
    <property type="match status" value="1"/>
</dbReference>
<sequence>MARPIRLQRLLTHLFIILFGFCMLYPVLWMISSSFKPESHIFSQPGLLPHETTLQNYVKGWHVVRDQTFATFFKNSFIISSLCVIANLATCSMAAYAFGRMNFRFRKLWFACMLTTIMLPAHVTLIPRYAIFHYLDWVNTILPLTVPKFLATDTFFIFLMVQFIRGLPKDLDESATI</sequence>
<name>A0ABS7CI56_9BACL</name>
<protein>
    <submittedName>
        <fullName evidence="9">Carbohydrate ABC transporter permease</fullName>
    </submittedName>
</protein>
<keyword evidence="6 7" id="KW-0472">Membrane</keyword>
<keyword evidence="5 7" id="KW-1133">Transmembrane helix</keyword>
<feature type="transmembrane region" description="Helical" evidence="7">
    <location>
        <begin position="137"/>
        <end position="161"/>
    </location>
</feature>
<evidence type="ECO:0000256" key="3">
    <source>
        <dbReference type="ARBA" id="ARBA00022475"/>
    </source>
</evidence>
<dbReference type="PANTHER" id="PTHR43744:SF6">
    <property type="entry name" value="ABC TRANSPORTER PERMEASE PROTEIN YESQ-RELATED"/>
    <property type="match status" value="1"/>
</dbReference>
<feature type="non-terminal residue" evidence="9">
    <location>
        <position position="177"/>
    </location>
</feature>
<comment type="subcellular location">
    <subcellularLocation>
        <location evidence="1">Cell membrane</location>
        <topology evidence="1">Multi-pass membrane protein</topology>
    </subcellularLocation>
</comment>
<evidence type="ECO:0000256" key="2">
    <source>
        <dbReference type="ARBA" id="ARBA00022448"/>
    </source>
</evidence>
<dbReference type="Proteomes" id="UP001519887">
    <property type="component" value="Unassembled WGS sequence"/>
</dbReference>
<dbReference type="EMBL" id="JAHZIK010002339">
    <property type="protein sequence ID" value="MBW7460612.1"/>
    <property type="molecule type" value="Genomic_DNA"/>
</dbReference>
<dbReference type="PROSITE" id="PS50928">
    <property type="entry name" value="ABC_TM1"/>
    <property type="match status" value="1"/>
</dbReference>
<organism evidence="9 10">
    <name type="scientific">Paenibacillus sepulcri</name>
    <dbReference type="NCBI Taxonomy" id="359917"/>
    <lineage>
        <taxon>Bacteria</taxon>
        <taxon>Bacillati</taxon>
        <taxon>Bacillota</taxon>
        <taxon>Bacilli</taxon>
        <taxon>Bacillales</taxon>
        <taxon>Paenibacillaceae</taxon>
        <taxon>Paenibacillus</taxon>
    </lineage>
</organism>
<feature type="transmembrane region" description="Helical" evidence="7">
    <location>
        <begin position="12"/>
        <end position="31"/>
    </location>
</feature>
<keyword evidence="2" id="KW-0813">Transport</keyword>
<feature type="domain" description="ABC transmembrane type-1" evidence="8">
    <location>
        <begin position="73"/>
        <end position="177"/>
    </location>
</feature>
<dbReference type="InterPro" id="IPR000515">
    <property type="entry name" value="MetI-like"/>
</dbReference>
<keyword evidence="10" id="KW-1185">Reference proteome</keyword>
<gene>
    <name evidence="9" type="ORF">K0U00_41765</name>
</gene>
<evidence type="ECO:0000256" key="4">
    <source>
        <dbReference type="ARBA" id="ARBA00022692"/>
    </source>
</evidence>
<evidence type="ECO:0000256" key="7">
    <source>
        <dbReference type="SAM" id="Phobius"/>
    </source>
</evidence>
<proteinExistence type="predicted"/>
<comment type="caution">
    <text evidence="9">The sequence shown here is derived from an EMBL/GenBank/DDBJ whole genome shotgun (WGS) entry which is preliminary data.</text>
</comment>
<dbReference type="InterPro" id="IPR035906">
    <property type="entry name" value="MetI-like_sf"/>
</dbReference>
<evidence type="ECO:0000259" key="8">
    <source>
        <dbReference type="PROSITE" id="PS50928"/>
    </source>
</evidence>
<keyword evidence="4 7" id="KW-0812">Transmembrane</keyword>
<keyword evidence="3" id="KW-1003">Cell membrane</keyword>
<evidence type="ECO:0000256" key="6">
    <source>
        <dbReference type="ARBA" id="ARBA00023136"/>
    </source>
</evidence>
<dbReference type="Gene3D" id="1.10.3720.10">
    <property type="entry name" value="MetI-like"/>
    <property type="match status" value="1"/>
</dbReference>
<evidence type="ECO:0000313" key="9">
    <source>
        <dbReference type="EMBL" id="MBW7460612.1"/>
    </source>
</evidence>
<feature type="transmembrane region" description="Helical" evidence="7">
    <location>
        <begin position="77"/>
        <end position="96"/>
    </location>
</feature>